<protein>
    <submittedName>
        <fullName evidence="1">Uncharacterized protein</fullName>
    </submittedName>
</protein>
<evidence type="ECO:0000313" key="2">
    <source>
        <dbReference type="Proteomes" id="UP000203732"/>
    </source>
</evidence>
<accession>A0A0H5B360</accession>
<reference evidence="1 2" key="1">
    <citation type="submission" date="2015-07" db="EMBL/GenBank/DDBJ databases">
        <title>Characterization of Pseudomonas aeruginosa phage KPP21 belonging to family Podoviridae genus N4-like viruses, isolated in Japan.</title>
        <authorList>
            <person name="Shigehisa R."/>
            <person name="Uchiyama J."/>
            <person name="Kato S."/>
            <person name="Takemura-Uchiyama I."/>
            <person name="Ujihara T."/>
            <person name="Sakaguchi Y."/>
            <person name="Okamoto N."/>
            <person name="Shimakura H."/>
            <person name="Daibata M."/>
            <person name="Sakaguchi M."/>
            <person name="Matsuzaki S."/>
        </authorList>
    </citation>
    <scope>NUCLEOTIDE SEQUENCE [LARGE SCALE GENOMIC DNA]</scope>
</reference>
<name>A0A0H5B360_BPK21</name>
<dbReference type="OrthoDB" id="37489at10239"/>
<proteinExistence type="predicted"/>
<dbReference type="KEGG" id="vg:26645244"/>
<keyword evidence="2" id="KW-1185">Reference proteome</keyword>
<evidence type="ECO:0000313" key="1">
    <source>
        <dbReference type="EMBL" id="BAR94587.1"/>
    </source>
</evidence>
<dbReference type="RefSeq" id="YP_009218977.1">
    <property type="nucleotide sequence ID" value="NC_029017.1"/>
</dbReference>
<organismHost>
    <name type="scientific">Pseudomonas aeruginosa</name>
    <dbReference type="NCBI Taxonomy" id="287"/>
</organismHost>
<dbReference type="GeneID" id="26645244"/>
<dbReference type="EMBL" id="LC064302">
    <property type="protein sequence ID" value="BAR94587.1"/>
    <property type="molecule type" value="Genomic_DNA"/>
</dbReference>
<sequence length="65" mass="7910">MKPRLLRTVYRHLYNIRMYNKHTKEDFYGAGRMFEKLTADFSKISRQGVSYDEWKKLDAHVDQLI</sequence>
<dbReference type="Proteomes" id="UP000203732">
    <property type="component" value="Segment"/>
</dbReference>
<organism evidence="1 2">
    <name type="scientific">Pseudomonas phage KPP21</name>
    <dbReference type="NCBI Taxonomy" id="1678082"/>
    <lineage>
        <taxon>Viruses</taxon>
        <taxon>Duplodnaviria</taxon>
        <taxon>Heunggongvirae</taxon>
        <taxon>Uroviricota</taxon>
        <taxon>Caudoviricetes</taxon>
        <taxon>Schitoviridae</taxon>
        <taxon>Migulavirinae</taxon>
        <taxon>Luzseptimavirus</taxon>
        <taxon>Luzseptimavirus KPP21</taxon>
    </lineage>
</organism>